<proteinExistence type="predicted"/>
<dbReference type="EMBL" id="PGCI01000302">
    <property type="protein sequence ID" value="PLW30315.1"/>
    <property type="molecule type" value="Genomic_DNA"/>
</dbReference>
<feature type="region of interest" description="Disordered" evidence="1">
    <location>
        <begin position="292"/>
        <end position="344"/>
    </location>
</feature>
<feature type="region of interest" description="Disordered" evidence="1">
    <location>
        <begin position="609"/>
        <end position="677"/>
    </location>
</feature>
<gene>
    <name evidence="2" type="ORF">PCASD_17742</name>
</gene>
<comment type="caution">
    <text evidence="2">The sequence shown here is derived from an EMBL/GenBank/DDBJ whole genome shotgun (WGS) entry which is preliminary data.</text>
</comment>
<name>A0A2N5TXT5_9BASI</name>
<sequence length="728" mass="80461">MEKDAASDRLFSKLDGGYCSHNILVVPPCFHPHEHITGTSDASTTDPARFPIHPGGIIVPLQPSLRRQLSEVARYFTFPSTEGLSLHVDIKVHGSMQSSREAGEYTPQIGDLPLPMVSAASWESLLFGCKEHAVLSKHQAPWMGPCTASALGVVAKLQISINYHRATWYEAWLTSKFYHGVPIHSLGVSRRRSETDSLFSSRRSQSTAPTSSNASPVPLAPIRIASTPDELQPLPVSPDESTRAIRSRSIYLLSQTRQYRWYDQPESREDCNSTVLPVCSYRKETQDIGILTTPPSSQSPSISNTSHHESLSPGIDLNKTDPESPKEMRPLNTVPKGKKKSEDSDFVPGVIETEVNMASQFNSSDTHCVQPEIIESYFQCQIVDPKESRTEERSSSDKNSIDLEKISRISTETVWGSMPEKRSSELELVSDWKKFLAQMSPPSVGISGRTDLNNPGFKLMRNRNRRVPHRLNLLQVDTSDPLPIVSPTLSISSPTGTTHKIQKNLDLELETIREEHRNSHVLAEDATSSSPPRSPRALMNTLQPSAIRNLADRAKKPWARSRLSENIRSDSVKRKSNVQNDTLSKSRGSFSVNETSSISKCFSFLGQTSRDIPSSSDSRPVNGRSSPSFDSPSGTTVPRRDQMPGRVLGQSKKSGSESKRASKLSDPDSPRPLIPWPHKSGFQNLLPMNLNRSISISSTNSQPVIHKAKKVGIVNSSTSRLTTLKSPL</sequence>
<feature type="compositionally biased region" description="Basic and acidic residues" evidence="1">
    <location>
        <begin position="318"/>
        <end position="329"/>
    </location>
</feature>
<feature type="region of interest" description="Disordered" evidence="1">
    <location>
        <begin position="197"/>
        <end position="219"/>
    </location>
</feature>
<feature type="region of interest" description="Disordered" evidence="1">
    <location>
        <begin position="516"/>
        <end position="590"/>
    </location>
</feature>
<feature type="compositionally biased region" description="Polar residues" evidence="1">
    <location>
        <begin position="197"/>
        <end position="215"/>
    </location>
</feature>
<evidence type="ECO:0000313" key="2">
    <source>
        <dbReference type="EMBL" id="PLW30315.1"/>
    </source>
</evidence>
<feature type="compositionally biased region" description="Polar residues" evidence="1">
    <location>
        <begin position="577"/>
        <end position="590"/>
    </location>
</feature>
<feature type="compositionally biased region" description="Basic and acidic residues" evidence="1">
    <location>
        <begin position="562"/>
        <end position="573"/>
    </location>
</feature>
<reference evidence="2 3" key="1">
    <citation type="submission" date="2017-11" db="EMBL/GenBank/DDBJ databases">
        <title>De novo assembly and phasing of dikaryotic genomes from two isolates of Puccinia coronata f. sp. avenae, the causal agent of oat crown rust.</title>
        <authorList>
            <person name="Miller M.E."/>
            <person name="Zhang Y."/>
            <person name="Omidvar V."/>
            <person name="Sperschneider J."/>
            <person name="Schwessinger B."/>
            <person name="Raley C."/>
            <person name="Palmer J.M."/>
            <person name="Garnica D."/>
            <person name="Upadhyaya N."/>
            <person name="Rathjen J."/>
            <person name="Taylor J.M."/>
            <person name="Park R.F."/>
            <person name="Dodds P.N."/>
            <person name="Hirsch C.D."/>
            <person name="Kianian S.F."/>
            <person name="Figueroa M."/>
        </authorList>
    </citation>
    <scope>NUCLEOTIDE SEQUENCE [LARGE SCALE GENOMIC DNA]</scope>
    <source>
        <strain evidence="2">12SD80</strain>
    </source>
</reference>
<feature type="compositionally biased region" description="Polar residues" evidence="1">
    <location>
        <begin position="623"/>
        <end position="636"/>
    </location>
</feature>
<accession>A0A2N5TXT5</accession>
<dbReference type="AlphaFoldDB" id="A0A2N5TXT5"/>
<organism evidence="2 3">
    <name type="scientific">Puccinia coronata f. sp. avenae</name>
    <dbReference type="NCBI Taxonomy" id="200324"/>
    <lineage>
        <taxon>Eukaryota</taxon>
        <taxon>Fungi</taxon>
        <taxon>Dikarya</taxon>
        <taxon>Basidiomycota</taxon>
        <taxon>Pucciniomycotina</taxon>
        <taxon>Pucciniomycetes</taxon>
        <taxon>Pucciniales</taxon>
        <taxon>Pucciniaceae</taxon>
        <taxon>Puccinia</taxon>
    </lineage>
</organism>
<feature type="compositionally biased region" description="Low complexity" evidence="1">
    <location>
        <begin position="609"/>
        <end position="620"/>
    </location>
</feature>
<feature type="compositionally biased region" description="Low complexity" evidence="1">
    <location>
        <begin position="292"/>
        <end position="305"/>
    </location>
</feature>
<protein>
    <submittedName>
        <fullName evidence="2">Uncharacterized protein</fullName>
    </submittedName>
</protein>
<dbReference type="Proteomes" id="UP000235392">
    <property type="component" value="Unassembled WGS sequence"/>
</dbReference>
<evidence type="ECO:0000256" key="1">
    <source>
        <dbReference type="SAM" id="MobiDB-lite"/>
    </source>
</evidence>
<evidence type="ECO:0000313" key="3">
    <source>
        <dbReference type="Proteomes" id="UP000235392"/>
    </source>
</evidence>
<feature type="compositionally biased region" description="Basic and acidic residues" evidence="1">
    <location>
        <begin position="654"/>
        <end position="669"/>
    </location>
</feature>